<dbReference type="EMBL" id="AZBU02000012">
    <property type="protein sequence ID" value="TKR59294.1"/>
    <property type="molecule type" value="Genomic_DNA"/>
</dbReference>
<evidence type="ECO:0000256" key="2">
    <source>
        <dbReference type="SAM" id="Phobius"/>
    </source>
</evidence>
<keyword evidence="2" id="KW-1133">Transmembrane helix</keyword>
<evidence type="ECO:0000313" key="3">
    <source>
        <dbReference type="EMBL" id="TKR59294.1"/>
    </source>
</evidence>
<feature type="region of interest" description="Disordered" evidence="1">
    <location>
        <begin position="225"/>
        <end position="246"/>
    </location>
</feature>
<reference evidence="3 4" key="2">
    <citation type="journal article" date="2019" name="G3 (Bethesda)">
        <title>Hybrid Assembly of the Genome of the Entomopathogenic Nematode Steinernema carpocapsae Identifies the X-Chromosome.</title>
        <authorList>
            <person name="Serra L."/>
            <person name="Macchietto M."/>
            <person name="Macias-Munoz A."/>
            <person name="McGill C.J."/>
            <person name="Rodriguez I.M."/>
            <person name="Rodriguez B."/>
            <person name="Murad R."/>
            <person name="Mortazavi A."/>
        </authorList>
    </citation>
    <scope>NUCLEOTIDE SEQUENCE [LARGE SCALE GENOMIC DNA]</scope>
    <source>
        <strain evidence="3 4">ALL</strain>
    </source>
</reference>
<feature type="compositionally biased region" description="Polar residues" evidence="1">
    <location>
        <begin position="233"/>
        <end position="246"/>
    </location>
</feature>
<keyword evidence="2" id="KW-0812">Transmembrane</keyword>
<keyword evidence="2" id="KW-0472">Membrane</keyword>
<feature type="transmembrane region" description="Helical" evidence="2">
    <location>
        <begin position="169"/>
        <end position="191"/>
    </location>
</feature>
<name>A0A4U5LTA6_STECR</name>
<accession>A0A4U5LTA6</accession>
<organism evidence="3 4">
    <name type="scientific">Steinernema carpocapsae</name>
    <name type="common">Entomopathogenic nematode</name>
    <dbReference type="NCBI Taxonomy" id="34508"/>
    <lineage>
        <taxon>Eukaryota</taxon>
        <taxon>Metazoa</taxon>
        <taxon>Ecdysozoa</taxon>
        <taxon>Nematoda</taxon>
        <taxon>Chromadorea</taxon>
        <taxon>Rhabditida</taxon>
        <taxon>Tylenchina</taxon>
        <taxon>Panagrolaimomorpha</taxon>
        <taxon>Strongyloidoidea</taxon>
        <taxon>Steinernematidae</taxon>
        <taxon>Steinernema</taxon>
    </lineage>
</organism>
<evidence type="ECO:0000313" key="4">
    <source>
        <dbReference type="Proteomes" id="UP000298663"/>
    </source>
</evidence>
<gene>
    <name evidence="3" type="ORF">L596_028987</name>
</gene>
<sequence>MPTSAMSARSTRSEKSVRSSRKNRSLSVQSSVPGPYYGPQQYYGPPQLLVQQTFVNDNMCGCTAKTYSIVVAVLTVVFAVLGLIGGVFQCVVYVEHWSIPVIGIIQSVILLTAGIFAFFNVGILIYVILVSILAVADLLIGVAIIALTINLQQTDVKLAFLPRYDPLYNYMYGFGYLLLMLAELVFAFCMFKASRIVKATEPERDVRRMNPGVVYQPVYYRGVPPPTAEFPRSTETSARTQRSSHT</sequence>
<feature type="transmembrane region" description="Helical" evidence="2">
    <location>
        <begin position="126"/>
        <end position="149"/>
    </location>
</feature>
<comment type="caution">
    <text evidence="3">The sequence shown here is derived from an EMBL/GenBank/DDBJ whole genome shotgun (WGS) entry which is preliminary data.</text>
</comment>
<evidence type="ECO:0000256" key="1">
    <source>
        <dbReference type="SAM" id="MobiDB-lite"/>
    </source>
</evidence>
<dbReference type="Proteomes" id="UP000298663">
    <property type="component" value="Unassembled WGS sequence"/>
</dbReference>
<proteinExistence type="predicted"/>
<dbReference type="AlphaFoldDB" id="A0A4U5LTA6"/>
<protein>
    <submittedName>
        <fullName evidence="3">Uncharacterized protein</fullName>
    </submittedName>
</protein>
<feature type="compositionally biased region" description="Polar residues" evidence="1">
    <location>
        <begin position="1"/>
        <end position="10"/>
    </location>
</feature>
<keyword evidence="4" id="KW-1185">Reference proteome</keyword>
<feature type="region of interest" description="Disordered" evidence="1">
    <location>
        <begin position="1"/>
        <end position="33"/>
    </location>
</feature>
<feature type="transmembrane region" description="Helical" evidence="2">
    <location>
        <begin position="100"/>
        <end position="119"/>
    </location>
</feature>
<reference evidence="3 4" key="1">
    <citation type="journal article" date="2015" name="Genome Biol.">
        <title>Comparative genomics of Steinernema reveals deeply conserved gene regulatory networks.</title>
        <authorList>
            <person name="Dillman A.R."/>
            <person name="Macchietto M."/>
            <person name="Porter C.F."/>
            <person name="Rogers A."/>
            <person name="Williams B."/>
            <person name="Antoshechkin I."/>
            <person name="Lee M.M."/>
            <person name="Goodwin Z."/>
            <person name="Lu X."/>
            <person name="Lewis E.E."/>
            <person name="Goodrich-Blair H."/>
            <person name="Stock S.P."/>
            <person name="Adams B.J."/>
            <person name="Sternberg P.W."/>
            <person name="Mortazavi A."/>
        </authorList>
    </citation>
    <scope>NUCLEOTIDE SEQUENCE [LARGE SCALE GENOMIC DNA]</scope>
    <source>
        <strain evidence="3 4">ALL</strain>
    </source>
</reference>
<feature type="transmembrane region" description="Helical" evidence="2">
    <location>
        <begin position="69"/>
        <end position="94"/>
    </location>
</feature>